<gene>
    <name evidence="1" type="ORF">DA103_06340</name>
</gene>
<name>A0A2T4Y3I5_ENTCL</name>
<dbReference type="SUPFAM" id="SSF55729">
    <property type="entry name" value="Acyl-CoA N-acyltransferases (Nat)"/>
    <property type="match status" value="1"/>
</dbReference>
<accession>A0A2T4Y3I5</accession>
<dbReference type="Pfam" id="PF07395">
    <property type="entry name" value="Mig-14"/>
    <property type="match status" value="1"/>
</dbReference>
<organism evidence="1 2">
    <name type="scientific">Enterobacter cloacae</name>
    <dbReference type="NCBI Taxonomy" id="550"/>
    <lineage>
        <taxon>Bacteria</taxon>
        <taxon>Pseudomonadati</taxon>
        <taxon>Pseudomonadota</taxon>
        <taxon>Gammaproteobacteria</taxon>
        <taxon>Enterobacterales</taxon>
        <taxon>Enterobacteriaceae</taxon>
        <taxon>Enterobacter</taxon>
        <taxon>Enterobacter cloacae complex</taxon>
    </lineage>
</organism>
<dbReference type="EMBL" id="PZPP01000008">
    <property type="protein sequence ID" value="PTM36763.1"/>
    <property type="molecule type" value="Genomic_DNA"/>
</dbReference>
<evidence type="ECO:0000313" key="1">
    <source>
        <dbReference type="EMBL" id="PTM36763.1"/>
    </source>
</evidence>
<dbReference type="AlphaFoldDB" id="A0A2T4Y3I5"/>
<proteinExistence type="predicted"/>
<dbReference type="Proteomes" id="UP000241614">
    <property type="component" value="Unassembled WGS sequence"/>
</dbReference>
<dbReference type="InterPro" id="IPR016181">
    <property type="entry name" value="Acyl_CoA_acyltransferase"/>
</dbReference>
<comment type="caution">
    <text evidence="1">The sequence shown here is derived from an EMBL/GenBank/DDBJ whole genome shotgun (WGS) entry which is preliminary data.</text>
</comment>
<dbReference type="OrthoDB" id="6447890at2"/>
<evidence type="ECO:0000313" key="2">
    <source>
        <dbReference type="Proteomes" id="UP000241614"/>
    </source>
</evidence>
<protein>
    <submittedName>
        <fullName evidence="1">Transcriptional regulator</fullName>
    </submittedName>
</protein>
<reference evidence="1 2" key="1">
    <citation type="submission" date="2018-04" db="EMBL/GenBank/DDBJ databases">
        <title>Genome sequencing reveals highly heavy metal resistance and biotechnology application of the novel Enterobacter cloacae amazonensis isolated from wastewater river in Manaus - Amazonas.</title>
        <authorList>
            <person name="Astolfi M.C.T."/>
            <person name="Carvalho E.B.D.S."/>
            <person name="Lacerda L.B."/>
            <person name="Pinto M.V."/>
            <person name="Nogueira V.B."/>
            <person name="Barros A.M."/>
            <person name="Astolfi-Filho S."/>
        </authorList>
    </citation>
    <scope>NUCLEOTIDE SEQUENCE [LARGE SCALE GENOMIC DNA]</scope>
    <source>
        <strain evidence="2">amazonensis</strain>
    </source>
</reference>
<sequence length="291" mass="33553">MLRNFIFGWEECDLSIYRQAYATYGGSVCTHPDVLTYLSSKRNKEIKFFCRKKDGIVVSSIYSINGSLNLYSKSHPFVFEDIILPSATHSKSFLPVRTKKLSPLQKSSFINSFSSKILNDEICHMKPLFSTKTVRKRNGERSRFLKLGGEILDVNNLSTDEICDSYIDLFNVRWRGKVSPYPRENLLDAINSLRHMIFGSALAINKKIIAIDLIFKTECPGWIYFDDINGGYDPQYNNIGAGSILLWENYNRARELCELNDKKIIFSLGKYFSGMEYKKQWCNISPLRCVF</sequence>
<dbReference type="InterPro" id="IPR009977">
    <property type="entry name" value="Mig-14"/>
</dbReference>
<dbReference type="RefSeq" id="WP_108089766.1">
    <property type="nucleotide sequence ID" value="NZ_PZPP01000008.1"/>
</dbReference>